<evidence type="ECO:0000259" key="1">
    <source>
        <dbReference type="Pfam" id="PF14622"/>
    </source>
</evidence>
<keyword evidence="3" id="KW-1185">Reference proteome</keyword>
<dbReference type="SUPFAM" id="SSF69065">
    <property type="entry name" value="RNase III domain-like"/>
    <property type="match status" value="1"/>
</dbReference>
<dbReference type="GO" id="GO:0004525">
    <property type="term" value="F:ribonuclease III activity"/>
    <property type="evidence" value="ECO:0007669"/>
    <property type="project" value="InterPro"/>
</dbReference>
<dbReference type="Pfam" id="PF14622">
    <property type="entry name" value="Ribonucleas_3_3"/>
    <property type="match status" value="1"/>
</dbReference>
<organism evidence="2 3">
    <name type="scientific">Rhodosorus marinus</name>
    <dbReference type="NCBI Taxonomy" id="101924"/>
    <lineage>
        <taxon>Eukaryota</taxon>
        <taxon>Rhodophyta</taxon>
        <taxon>Stylonematophyceae</taxon>
        <taxon>Stylonematales</taxon>
        <taxon>Stylonemataceae</taxon>
        <taxon>Rhodosorus</taxon>
    </lineage>
</organism>
<evidence type="ECO:0000313" key="3">
    <source>
        <dbReference type="Proteomes" id="UP001157974"/>
    </source>
</evidence>
<gene>
    <name evidence="2" type="ORF">NDN08_002436</name>
</gene>
<dbReference type="GO" id="GO:0006396">
    <property type="term" value="P:RNA processing"/>
    <property type="evidence" value="ECO:0007669"/>
    <property type="project" value="InterPro"/>
</dbReference>
<accession>A0AAV8UTQ4</accession>
<dbReference type="AlphaFoldDB" id="A0AAV8UTQ4"/>
<dbReference type="EMBL" id="JAMWBK010000004">
    <property type="protein sequence ID" value="KAJ8905935.1"/>
    <property type="molecule type" value="Genomic_DNA"/>
</dbReference>
<sequence length="482" mass="55021">MGKLQSVKRVLPMRPPPPNWQLFELKRFCFEGLDIPMFRNPAVLRRALTHPTERDLSRRYGHNAAFQFLGLRLISAVMGNLALKSKPLRLQNMVEYVTSMSELAKCGNKIGLKHVVHFQRNKMGSPTDVNLLGSTYQAVAAAILVDFGYAEAQKFVERGFAELLKEKLAEEEDRFPRQPHQAISAEINFWRNQSKKLHKNKRPEPRGEIIAEEVRGRIYCRVRLEVLGIVLGRGDGRGKTQAVKNAIRGALATLQSPYETFERQEWIHGDVFKQPAHNGLLFLQALGCVKDVRKTKDDCILVDRKKKYTTGEEAIAELRQRTSHDLQDTEHMRFGLDLDTKRLSKYLEEADMKQVAELIMVANDRSQKRQVSNRLVVGHMLVDLFASEEAFWALAVNNERAEADGMDRLMRAQSQIWLQAQRAELLGFLATDKTVVEDAKNPVKRILESQMAGALRLTLSVVFENHGFSAVRDLMHAITYYE</sequence>
<proteinExistence type="predicted"/>
<name>A0AAV8UTQ4_9RHOD</name>
<dbReference type="InterPro" id="IPR000999">
    <property type="entry name" value="RNase_III_dom"/>
</dbReference>
<dbReference type="Gene3D" id="1.10.1520.10">
    <property type="entry name" value="Ribonuclease III domain"/>
    <property type="match status" value="1"/>
</dbReference>
<protein>
    <recommendedName>
        <fullName evidence="1">RNase III domain-containing protein</fullName>
    </recommendedName>
</protein>
<dbReference type="InterPro" id="IPR036389">
    <property type="entry name" value="RNase_III_sf"/>
</dbReference>
<dbReference type="Proteomes" id="UP001157974">
    <property type="component" value="Unassembled WGS sequence"/>
</dbReference>
<comment type="caution">
    <text evidence="2">The sequence shown here is derived from an EMBL/GenBank/DDBJ whole genome shotgun (WGS) entry which is preliminary data.</text>
</comment>
<evidence type="ECO:0000313" key="2">
    <source>
        <dbReference type="EMBL" id="KAJ8905935.1"/>
    </source>
</evidence>
<reference evidence="2 3" key="1">
    <citation type="journal article" date="2023" name="Nat. Commun.">
        <title>Origin of minicircular mitochondrial genomes in red algae.</title>
        <authorList>
            <person name="Lee Y."/>
            <person name="Cho C.H."/>
            <person name="Lee Y.M."/>
            <person name="Park S.I."/>
            <person name="Yang J.H."/>
            <person name="West J.A."/>
            <person name="Bhattacharya D."/>
            <person name="Yoon H.S."/>
        </authorList>
    </citation>
    <scope>NUCLEOTIDE SEQUENCE [LARGE SCALE GENOMIC DNA]</scope>
    <source>
        <strain evidence="2 3">CCMP1338</strain>
        <tissue evidence="2">Whole cell</tissue>
    </source>
</reference>
<feature type="domain" description="RNase III" evidence="1">
    <location>
        <begin position="41"/>
        <end position="159"/>
    </location>
</feature>